<evidence type="ECO:0000313" key="3">
    <source>
        <dbReference type="Proteomes" id="UP000198348"/>
    </source>
</evidence>
<evidence type="ECO:0000256" key="1">
    <source>
        <dbReference type="SAM" id="MobiDB-lite"/>
    </source>
</evidence>
<dbReference type="EMBL" id="FZNW01000021">
    <property type="protein sequence ID" value="SNR82732.1"/>
    <property type="molecule type" value="Genomic_DNA"/>
</dbReference>
<sequence>MSERDSNTGDAHDVTPDAPCAGTVRVDDSGGGIVGNEFAEVGVAVDHSGNGPRLRLEDYRTGRVRNLDALELETIIWLPEERLTQLLDPSTTRWREEPDR</sequence>
<feature type="region of interest" description="Disordered" evidence="1">
    <location>
        <begin position="1"/>
        <end position="23"/>
    </location>
</feature>
<proteinExistence type="predicted"/>
<reference evidence="2 3" key="1">
    <citation type="submission" date="2017-06" db="EMBL/GenBank/DDBJ databases">
        <authorList>
            <person name="Kim H.J."/>
            <person name="Triplett B.A."/>
        </authorList>
    </citation>
    <scope>NUCLEOTIDE SEQUENCE [LARGE SCALE GENOMIC DNA]</scope>
    <source>
        <strain evidence="2 3">DSM 45207</strain>
    </source>
</reference>
<keyword evidence="3" id="KW-1185">Reference proteome</keyword>
<dbReference type="AlphaFoldDB" id="A0A238ZHV7"/>
<evidence type="ECO:0000313" key="2">
    <source>
        <dbReference type="EMBL" id="SNR82732.1"/>
    </source>
</evidence>
<accession>A0A238ZHV7</accession>
<protein>
    <submittedName>
        <fullName evidence="2">Uncharacterized protein</fullName>
    </submittedName>
</protein>
<dbReference type="Proteomes" id="UP000198348">
    <property type="component" value="Unassembled WGS sequence"/>
</dbReference>
<gene>
    <name evidence="2" type="ORF">SAMN06265360_12174</name>
</gene>
<dbReference type="RefSeq" id="WP_245818830.1">
    <property type="nucleotide sequence ID" value="NZ_FZNW01000021.1"/>
</dbReference>
<feature type="compositionally biased region" description="Basic and acidic residues" evidence="1">
    <location>
        <begin position="1"/>
        <end position="15"/>
    </location>
</feature>
<organism evidence="2 3">
    <name type="scientific">Haloechinothrix alba</name>
    <dbReference type="NCBI Taxonomy" id="664784"/>
    <lineage>
        <taxon>Bacteria</taxon>
        <taxon>Bacillati</taxon>
        <taxon>Actinomycetota</taxon>
        <taxon>Actinomycetes</taxon>
        <taxon>Pseudonocardiales</taxon>
        <taxon>Pseudonocardiaceae</taxon>
        <taxon>Haloechinothrix</taxon>
    </lineage>
</organism>
<name>A0A238ZHV7_9PSEU</name>